<reference evidence="13 14" key="1">
    <citation type="submission" date="2017-08" db="EMBL/GenBank/DDBJ databases">
        <title>Acidophilic green algal genome provides insights into adaptation to an acidic environment.</title>
        <authorList>
            <person name="Hirooka S."/>
            <person name="Hirose Y."/>
            <person name="Kanesaki Y."/>
            <person name="Higuchi S."/>
            <person name="Fujiwara T."/>
            <person name="Onuma R."/>
            <person name="Era A."/>
            <person name="Ohbayashi R."/>
            <person name="Uzuka A."/>
            <person name="Nozaki H."/>
            <person name="Yoshikawa H."/>
            <person name="Miyagishima S.Y."/>
        </authorList>
    </citation>
    <scope>NUCLEOTIDE SEQUENCE [LARGE SCALE GENOMIC DNA]</scope>
    <source>
        <strain evidence="13 14">NIES-2499</strain>
    </source>
</reference>
<feature type="region of interest" description="Disordered" evidence="9">
    <location>
        <begin position="1592"/>
        <end position="1653"/>
    </location>
</feature>
<feature type="compositionally biased region" description="Polar residues" evidence="9">
    <location>
        <begin position="1377"/>
        <end position="1396"/>
    </location>
</feature>
<keyword evidence="8 10" id="KW-0472">Membrane</keyword>
<evidence type="ECO:0000256" key="2">
    <source>
        <dbReference type="ARBA" id="ARBA00005814"/>
    </source>
</evidence>
<protein>
    <recommendedName>
        <fullName evidence="15">ABC transporter domain-containing protein</fullName>
    </recommendedName>
</protein>
<dbReference type="PROSITE" id="PS00211">
    <property type="entry name" value="ABC_TRANSPORTER_1"/>
    <property type="match status" value="1"/>
</dbReference>
<dbReference type="InterPro" id="IPR050352">
    <property type="entry name" value="ABCG_transporters"/>
</dbReference>
<feature type="transmembrane region" description="Helical" evidence="10">
    <location>
        <begin position="1832"/>
        <end position="1851"/>
    </location>
</feature>
<evidence type="ECO:0000256" key="3">
    <source>
        <dbReference type="ARBA" id="ARBA00022448"/>
    </source>
</evidence>
<dbReference type="SUPFAM" id="SSF47473">
    <property type="entry name" value="EF-hand"/>
    <property type="match status" value="1"/>
</dbReference>
<feature type="transmembrane region" description="Helical" evidence="10">
    <location>
        <begin position="1723"/>
        <end position="1743"/>
    </location>
</feature>
<dbReference type="PANTHER" id="PTHR48041">
    <property type="entry name" value="ABC TRANSPORTER G FAMILY MEMBER 28"/>
    <property type="match status" value="1"/>
</dbReference>
<dbReference type="InterPro" id="IPR027417">
    <property type="entry name" value="P-loop_NTPase"/>
</dbReference>
<dbReference type="CDD" id="cd03213">
    <property type="entry name" value="ABCG_EPDR"/>
    <property type="match status" value="1"/>
</dbReference>
<keyword evidence="3" id="KW-0813">Transport</keyword>
<evidence type="ECO:0000256" key="9">
    <source>
        <dbReference type="SAM" id="MobiDB-lite"/>
    </source>
</evidence>
<gene>
    <name evidence="13" type="ORF">CEUSTIGMA_g5024.t1</name>
</gene>
<dbReference type="EMBL" id="BEGY01000025">
    <property type="protein sequence ID" value="GAX77580.1"/>
    <property type="molecule type" value="Genomic_DNA"/>
</dbReference>
<dbReference type="Gene3D" id="1.10.238.10">
    <property type="entry name" value="EF-hand"/>
    <property type="match status" value="1"/>
</dbReference>
<evidence type="ECO:0000256" key="8">
    <source>
        <dbReference type="ARBA" id="ARBA00023136"/>
    </source>
</evidence>
<feature type="transmembrane region" description="Helical" evidence="10">
    <location>
        <begin position="1794"/>
        <end position="1820"/>
    </location>
</feature>
<evidence type="ECO:0000256" key="5">
    <source>
        <dbReference type="ARBA" id="ARBA00022741"/>
    </source>
</evidence>
<evidence type="ECO:0000313" key="14">
    <source>
        <dbReference type="Proteomes" id="UP000232323"/>
    </source>
</evidence>
<evidence type="ECO:0000256" key="7">
    <source>
        <dbReference type="ARBA" id="ARBA00022989"/>
    </source>
</evidence>
<keyword evidence="5" id="KW-0547">Nucleotide-binding</keyword>
<dbReference type="SMART" id="SM01411">
    <property type="entry name" value="Ephrin_rec_like"/>
    <property type="match status" value="2"/>
</dbReference>
<accession>A0A250X496</accession>
<feature type="domain" description="EF-hand" evidence="11">
    <location>
        <begin position="873"/>
        <end position="908"/>
    </location>
</feature>
<dbReference type="OrthoDB" id="1720926at2759"/>
<dbReference type="InterPro" id="IPR002048">
    <property type="entry name" value="EF_hand_dom"/>
</dbReference>
<comment type="similarity">
    <text evidence="2">Belongs to the ABC transporter superfamily. ABCG family. Eye pigment precursor importer (TC 3.A.1.204) subfamily.</text>
</comment>
<feature type="compositionally biased region" description="Gly residues" evidence="9">
    <location>
        <begin position="1628"/>
        <end position="1639"/>
    </location>
</feature>
<dbReference type="InterPro" id="IPR003593">
    <property type="entry name" value="AAA+_ATPase"/>
</dbReference>
<feature type="compositionally biased region" description="Polar residues" evidence="9">
    <location>
        <begin position="1491"/>
        <end position="1501"/>
    </location>
</feature>
<dbReference type="PROSITE" id="PS50222">
    <property type="entry name" value="EF_HAND_2"/>
    <property type="match status" value="1"/>
</dbReference>
<keyword evidence="4 10" id="KW-0812">Transmembrane</keyword>
<keyword evidence="14" id="KW-1185">Reference proteome</keyword>
<dbReference type="SUPFAM" id="SSF52540">
    <property type="entry name" value="P-loop containing nucleoside triphosphate hydrolases"/>
    <property type="match status" value="1"/>
</dbReference>
<dbReference type="InterPro" id="IPR017871">
    <property type="entry name" value="ABC_transporter-like_CS"/>
</dbReference>
<evidence type="ECO:0000313" key="13">
    <source>
        <dbReference type="EMBL" id="GAX77580.1"/>
    </source>
</evidence>
<comment type="subcellular location">
    <subcellularLocation>
        <location evidence="1">Membrane</location>
        <topology evidence="1">Multi-pass membrane protein</topology>
    </subcellularLocation>
</comment>
<dbReference type="GO" id="GO:0016020">
    <property type="term" value="C:membrane"/>
    <property type="evidence" value="ECO:0007669"/>
    <property type="project" value="UniProtKB-SubCell"/>
</dbReference>
<dbReference type="GO" id="GO:0005509">
    <property type="term" value="F:calcium ion binding"/>
    <property type="evidence" value="ECO:0007669"/>
    <property type="project" value="InterPro"/>
</dbReference>
<feature type="region of interest" description="Disordered" evidence="9">
    <location>
        <begin position="1376"/>
        <end position="1440"/>
    </location>
</feature>
<dbReference type="InterPro" id="IPR043926">
    <property type="entry name" value="ABCG_dom"/>
</dbReference>
<name>A0A250X496_9CHLO</name>
<dbReference type="SMART" id="SM00382">
    <property type="entry name" value="AAA"/>
    <property type="match status" value="1"/>
</dbReference>
<evidence type="ECO:0008006" key="15">
    <source>
        <dbReference type="Google" id="ProtNLM"/>
    </source>
</evidence>
<evidence type="ECO:0000256" key="6">
    <source>
        <dbReference type="ARBA" id="ARBA00022840"/>
    </source>
</evidence>
<evidence type="ECO:0000256" key="10">
    <source>
        <dbReference type="SAM" id="Phobius"/>
    </source>
</evidence>
<dbReference type="GO" id="GO:0140359">
    <property type="term" value="F:ABC-type transporter activity"/>
    <property type="evidence" value="ECO:0007669"/>
    <property type="project" value="InterPro"/>
</dbReference>
<feature type="region of interest" description="Disordered" evidence="9">
    <location>
        <begin position="970"/>
        <end position="1019"/>
    </location>
</feature>
<dbReference type="InterPro" id="IPR003439">
    <property type="entry name" value="ABC_transporter-like_ATP-bd"/>
</dbReference>
<feature type="region of interest" description="Disordered" evidence="9">
    <location>
        <begin position="1483"/>
        <end position="1504"/>
    </location>
</feature>
<dbReference type="PANTHER" id="PTHR48041:SF91">
    <property type="entry name" value="ABC TRANSPORTER G FAMILY MEMBER 28"/>
    <property type="match status" value="1"/>
</dbReference>
<proteinExistence type="inferred from homology"/>
<keyword evidence="7 10" id="KW-1133">Transmembrane helix</keyword>
<feature type="transmembrane region" description="Helical" evidence="10">
    <location>
        <begin position="1858"/>
        <end position="1877"/>
    </location>
</feature>
<feature type="region of interest" description="Disordered" evidence="9">
    <location>
        <begin position="1540"/>
        <end position="1564"/>
    </location>
</feature>
<evidence type="ECO:0000259" key="11">
    <source>
        <dbReference type="PROSITE" id="PS50222"/>
    </source>
</evidence>
<sequence>MSQRKFRSQHRSLSLFACLRLGLIAIVYNRCIAQTVPKMSFYSNETAPACISDTDCGVNRFCARPPLTVAAGSCLQCWRCTLFSEIYGSCPEGCYAVIGSSCTFPTDCGQGLFCGSDISGIPTCKSCFDCKTDSDELYGACSDSCPSGPLALSNYNNSLKNFVFLAFQAAEISASAESYLNGGLRTSDLDLWLESQTLALNQTNTAEMAFFSTWNRTLQASSNNMSVLNQSFIPTTVFVSTLMDQTSLAVICPVIPSDGMPAAIVVFPGCPCNATSHAATFQCTAGYRCSSAAYHGLDTEVIMQPALARLKAVCVPCNSGQYCAQGTYIADEADLSPLDCATGMYCPTPGVQLTCPAGHYCIEGTVTPITCNYNYLLNKEPYSKLPMEPTTVLQRVRDDGDPLAGNICPAGSTAPNTQCSGGYYCPNITTSIICPPGHFCKAQSITPLKCGVLTTCPVGTTVPKYSGVAFLTLGIVVGALPLLWLLINYVDRSVTATKDAMAKTDMKRSRVIKMQKSLLQSFRTKSTIELGSGKDESSIMSSKFPGFGMVEPRIKLEFENLGMRLANKNKIVLHGVSGFFPSGKLNAVMGPSGSGKTTFLNVLCGKVGGDCIITGAVRVNEHHMPLAKLKKIMGFVPQDDTVHTDLTVSATCMCVILPARENLVYSACLRLPREVNNRRRLALVIEDALEMLQLKAIQNFRVGSVEKRSISGGQRKRVNIGLELVAQPSILFLDEPTSGLDSTVSSDILGSLADMTSLGMTVIAVIHQPRYSSFNLFDQVLLLGHGGQTVYMGPPGIAVVYFRLALNFTIPKNENPADMLMDIIGGKLARDGDPRFKPSALAEWWSGKGPSWVFEFEKCNPLMKAEDLQLDPETLQDIDEAFDEVDREATGRINAKQLLEMFESLGMPITEEDSVLLIRKIIGEAGSRPGSVGSERMPSTVFPARPQPLQRPQSAESRIAAISSLSSVTRAPGVGAGGTMSRPGSSVSRPASARPASHSQRHILSAPPPGKVSDSGLLPLGILHGDSPATGAMMLPGTATATPAVRELQSRPTLGQRLGSLLSIKRLGSLKLRGPAGSRAGSTQLKQVTESDPEMQADVAAADPACELTVTKEQLMEALEKTYDKKVADASADPMLRFADPQMQYNLPKVKVVEDMDTLLEDDQEGDDSYNGGANNSLNGVRKREALAESQLWAGEEEEGTIRVGTGVYVCSPSMKQALSLAQVGMPSLPRPAYPSTIPASATLENIADHIRSIATHSISDHSQLKQQILGPKELTSVKSEGNNVSNSSISSTLKFEAQRPCSPLSPPSAYQPTSTHRHLLLPETPKMPLVRGATLIRQHPSNNIMRPFSPAGRYFGTSHQNPLALETGDAFDVLTDSATDNENDSSGHSLASPQSPLRPKVFVGGYTETRPGHRQGQAPGPVAESNESPFHGHPPQMEEGTINKHTEQVQKVNPSGPSLVSEFGGREDALSGGGALVPNCRSEGGALGSHRSTISMTGSPNPRVLPHRSPLGRAAFSNGGSSSQSFPSRLAGGVAKTLRTAGASNSGTNLKGRSRNGGKPHTRETVWVEGLLAGVLHQSISARRVAEITSAKQSSNGEYVRQVSSPPGSAPLSQSGAAWRSGASVPGSGGGSTTGGARAGWRSNTSGGGGGSAGGGVEHLLLDLRGKSRARLSKSSLKLLNSTVRNSNLLDQQIMRRRFPLLHRQLWLLLQRGSIKYIRAFWPLRVVDSLLLIIAAFIIGFIHTTSWGLTSVPSNVVMAMTCLGVLTTVAHMRTFSQDRVLLARETSSGISIAAFFLSQNVIDMAWVLVAPAIFLGGYYYLTLPRLPFSQYYVIAMCVCWWASGLAYLVSAALPPQTVLMAGVFIALILGAFLQGLSPTLASSRGSFMEYLLALSYNRWAMEIMTISESYYYQDNMRNDIIMLFKGIGLCNIDQELAISGGNTLTPDEAISFLNVEQNFTFASCTIYQDYGFIALIILGCMFRILAFLLLRFVRTSQY</sequence>
<dbReference type="GO" id="GO:0016887">
    <property type="term" value="F:ATP hydrolysis activity"/>
    <property type="evidence" value="ECO:0007669"/>
    <property type="project" value="InterPro"/>
</dbReference>
<evidence type="ECO:0000259" key="12">
    <source>
        <dbReference type="PROSITE" id="PS50893"/>
    </source>
</evidence>
<dbReference type="InterPro" id="IPR011992">
    <property type="entry name" value="EF-hand-dom_pair"/>
</dbReference>
<feature type="transmembrane region" description="Helical" evidence="10">
    <location>
        <begin position="1971"/>
        <end position="1994"/>
    </location>
</feature>
<organism evidence="13 14">
    <name type="scientific">Chlamydomonas eustigma</name>
    <dbReference type="NCBI Taxonomy" id="1157962"/>
    <lineage>
        <taxon>Eukaryota</taxon>
        <taxon>Viridiplantae</taxon>
        <taxon>Chlorophyta</taxon>
        <taxon>core chlorophytes</taxon>
        <taxon>Chlorophyceae</taxon>
        <taxon>CS clade</taxon>
        <taxon>Chlamydomonadales</taxon>
        <taxon>Chlamydomonadaceae</taxon>
        <taxon>Chlamydomonas</taxon>
    </lineage>
</organism>
<evidence type="ECO:0000256" key="4">
    <source>
        <dbReference type="ARBA" id="ARBA00022692"/>
    </source>
</evidence>
<feature type="region of interest" description="Disordered" evidence="9">
    <location>
        <begin position="1298"/>
        <end position="1317"/>
    </location>
</feature>
<dbReference type="FunFam" id="3.40.50.300:FF:000367">
    <property type="entry name" value="ABC transporter G family member 24"/>
    <property type="match status" value="1"/>
</dbReference>
<dbReference type="GO" id="GO:0005524">
    <property type="term" value="F:ATP binding"/>
    <property type="evidence" value="ECO:0007669"/>
    <property type="project" value="UniProtKB-KW"/>
</dbReference>
<feature type="domain" description="ABC transporter" evidence="12">
    <location>
        <begin position="556"/>
        <end position="810"/>
    </location>
</feature>
<comment type="caution">
    <text evidence="13">The sequence shown here is derived from an EMBL/GenBank/DDBJ whole genome shotgun (WGS) entry which is preliminary data.</text>
</comment>
<evidence type="ECO:0000256" key="1">
    <source>
        <dbReference type="ARBA" id="ARBA00004141"/>
    </source>
</evidence>
<feature type="compositionally biased region" description="Polar residues" evidence="9">
    <location>
        <begin position="1592"/>
        <end position="1617"/>
    </location>
</feature>
<dbReference type="Pfam" id="PF19055">
    <property type="entry name" value="ABC2_membrane_7"/>
    <property type="match status" value="2"/>
</dbReference>
<feature type="compositionally biased region" description="Low complexity" evidence="9">
    <location>
        <begin position="981"/>
        <end position="998"/>
    </location>
</feature>
<feature type="transmembrane region" description="Helical" evidence="10">
    <location>
        <begin position="1755"/>
        <end position="1773"/>
    </location>
</feature>
<dbReference type="Proteomes" id="UP000232323">
    <property type="component" value="Unassembled WGS sequence"/>
</dbReference>
<dbReference type="PROSITE" id="PS50893">
    <property type="entry name" value="ABC_TRANSPORTER_2"/>
    <property type="match status" value="1"/>
</dbReference>
<dbReference type="Gene3D" id="3.40.50.300">
    <property type="entry name" value="P-loop containing nucleotide triphosphate hydrolases"/>
    <property type="match status" value="1"/>
</dbReference>
<keyword evidence="6" id="KW-0067">ATP-binding</keyword>
<dbReference type="Pfam" id="PF00005">
    <property type="entry name" value="ABC_tran"/>
    <property type="match status" value="1"/>
</dbReference>
<feature type="compositionally biased region" description="Polar residues" evidence="9">
    <location>
        <begin position="1543"/>
        <end position="1552"/>
    </location>
</feature>